<dbReference type="Pfam" id="PF02036">
    <property type="entry name" value="SCP2"/>
    <property type="match status" value="1"/>
</dbReference>
<dbReference type="InterPro" id="IPR036527">
    <property type="entry name" value="SCP2_sterol-bd_dom_sf"/>
</dbReference>
<dbReference type="EMBL" id="JBAKBA010000023">
    <property type="protein sequence ID" value="MEL0659643.1"/>
    <property type="molecule type" value="Genomic_DNA"/>
</dbReference>
<name>A0ABU9HCL7_9GAMM</name>
<comment type="subcellular location">
    <subcellularLocation>
        <location evidence="1">Cytoplasm</location>
    </subcellularLocation>
</comment>
<dbReference type="SUPFAM" id="SSF55718">
    <property type="entry name" value="SCP-like"/>
    <property type="match status" value="1"/>
</dbReference>
<dbReference type="Proteomes" id="UP001366060">
    <property type="component" value="Unassembled WGS sequence"/>
</dbReference>
<comment type="function">
    <text evidence="1">Required for ubiquinone (coenzyme Q) biosynthesis. Binds hydrophobic ubiquinone biosynthetic intermediates via its SCP2 domain and is essential for the stability of the Ubi complex. May constitute a docking platform where Ubi enzymes assemble and access their SCP2-bound polyprenyl substrates.</text>
</comment>
<feature type="domain" description="SCP2" evidence="2">
    <location>
        <begin position="16"/>
        <end position="112"/>
    </location>
</feature>
<dbReference type="InterPro" id="IPR038989">
    <property type="entry name" value="UbiJ"/>
</dbReference>
<evidence type="ECO:0000313" key="4">
    <source>
        <dbReference type="Proteomes" id="UP001366060"/>
    </source>
</evidence>
<comment type="caution">
    <text evidence="3">The sequence shown here is derived from an EMBL/GenBank/DDBJ whole genome shotgun (WGS) entry which is preliminary data.</text>
</comment>
<evidence type="ECO:0000259" key="2">
    <source>
        <dbReference type="Pfam" id="PF02036"/>
    </source>
</evidence>
<gene>
    <name evidence="1" type="primary">ubiJ</name>
    <name evidence="3" type="ORF">V6255_10885</name>
</gene>
<organism evidence="3 4">
    <name type="scientific">Psychromonas arctica</name>
    <dbReference type="NCBI Taxonomy" id="168275"/>
    <lineage>
        <taxon>Bacteria</taxon>
        <taxon>Pseudomonadati</taxon>
        <taxon>Pseudomonadota</taxon>
        <taxon>Gammaproteobacteria</taxon>
        <taxon>Alteromonadales</taxon>
        <taxon>Psychromonadaceae</taxon>
        <taxon>Psychromonas</taxon>
    </lineage>
</organism>
<dbReference type="PANTHER" id="PTHR38693:SF1">
    <property type="entry name" value="UBIQUINONE BIOSYNTHESIS ACCESSORY FACTOR UBIJ"/>
    <property type="match status" value="1"/>
</dbReference>
<evidence type="ECO:0000256" key="1">
    <source>
        <dbReference type="HAMAP-Rule" id="MF_02215"/>
    </source>
</evidence>
<keyword evidence="1" id="KW-0831">Ubiquinone biosynthesis</keyword>
<dbReference type="Gene3D" id="3.30.1050.10">
    <property type="entry name" value="SCP2 sterol-binding domain"/>
    <property type="match status" value="1"/>
</dbReference>
<dbReference type="HAMAP" id="MF_02215">
    <property type="entry name" value="UbiJ"/>
    <property type="match status" value="1"/>
</dbReference>
<accession>A0ABU9HCL7</accession>
<dbReference type="InterPro" id="IPR003033">
    <property type="entry name" value="SCP2_sterol-bd_dom"/>
</dbReference>
<comment type="pathway">
    <text evidence="1">Cofactor biosynthesis; ubiquinone biosynthesis.</text>
</comment>
<sequence>MPLTNLLCGLLETGVNQLHQLDSSAVIKRKQLNGTIIYASLKELNFPLYFVISDRQVDVLNKFEGQADCNIRVSFSALNKLQDNHQLTHLIKTGQLEVDGDIQLVQQFAKLLTDMDIDWEEHLSHKVGDVIAHKLCYHAKKIHQGTLAQFNKVEKQTALYVTEEIKLAPSGLEVAYFCEQVKILEAQADTLLLSLNNKLEQLEAKSNKRLGTNSLAGK</sequence>
<evidence type="ECO:0000313" key="3">
    <source>
        <dbReference type="EMBL" id="MEL0659643.1"/>
    </source>
</evidence>
<comment type="similarity">
    <text evidence="1">Belongs to the UbiJ family.</text>
</comment>
<dbReference type="RefSeq" id="WP_341628183.1">
    <property type="nucleotide sequence ID" value="NZ_JBAKBA010000023.1"/>
</dbReference>
<keyword evidence="4" id="KW-1185">Reference proteome</keyword>
<proteinExistence type="inferred from homology"/>
<reference evidence="3 4" key="1">
    <citation type="submission" date="2024-02" db="EMBL/GenBank/DDBJ databases">
        <title>Bacteria isolated from the canopy kelp, Nereocystis luetkeana.</title>
        <authorList>
            <person name="Pfister C.A."/>
            <person name="Younker I.T."/>
            <person name="Light S.H."/>
        </authorList>
    </citation>
    <scope>NUCLEOTIDE SEQUENCE [LARGE SCALE GENOMIC DNA]</scope>
    <source>
        <strain evidence="3 4">TI.2.07</strain>
    </source>
</reference>
<dbReference type="PANTHER" id="PTHR38693">
    <property type="entry name" value="UBIQUINONE BIOSYNTHESIS PROTEIN UBIJ"/>
    <property type="match status" value="1"/>
</dbReference>
<keyword evidence="1" id="KW-0963">Cytoplasm</keyword>
<protein>
    <recommendedName>
        <fullName evidence="1">Ubiquinone biosynthesis accessory factor UbiJ</fullName>
    </recommendedName>
</protein>